<evidence type="ECO:0000313" key="2">
    <source>
        <dbReference type="Proteomes" id="UP000002497"/>
    </source>
</evidence>
<dbReference type="HOGENOM" id="CLU_2249895_0_0_1"/>
<organism evidence="2">
    <name type="scientific">Coccidioides posadasii (strain RMSCC 757 / Silveira)</name>
    <name type="common">Valley fever fungus</name>
    <dbReference type="NCBI Taxonomy" id="443226"/>
    <lineage>
        <taxon>Eukaryota</taxon>
        <taxon>Fungi</taxon>
        <taxon>Dikarya</taxon>
        <taxon>Ascomycota</taxon>
        <taxon>Pezizomycotina</taxon>
        <taxon>Eurotiomycetes</taxon>
        <taxon>Eurotiomycetidae</taxon>
        <taxon>Onygenales</taxon>
        <taxon>Onygenaceae</taxon>
        <taxon>Coccidioides</taxon>
    </lineage>
</organism>
<gene>
    <name evidence="1" type="ORF">CPSG_05896</name>
</gene>
<reference evidence="2" key="1">
    <citation type="journal article" date="2010" name="Genome Res.">
        <title>Population genomic sequencing of Coccidioides fungi reveals recent hybridization and transposon control.</title>
        <authorList>
            <person name="Neafsey D.E."/>
            <person name="Barker B.M."/>
            <person name="Sharpton T.J."/>
            <person name="Stajich J.E."/>
            <person name="Park D.J."/>
            <person name="Whiston E."/>
            <person name="Hung C.-Y."/>
            <person name="McMahan C."/>
            <person name="White J."/>
            <person name="Sykes S."/>
            <person name="Heiman D."/>
            <person name="Young S."/>
            <person name="Zeng Q."/>
            <person name="Abouelleil A."/>
            <person name="Aftuck L."/>
            <person name="Bessette D."/>
            <person name="Brown A."/>
            <person name="FitzGerald M."/>
            <person name="Lui A."/>
            <person name="Macdonald J.P."/>
            <person name="Priest M."/>
            <person name="Orbach M.J."/>
            <person name="Galgiani J.N."/>
            <person name="Kirkland T.N."/>
            <person name="Cole G.T."/>
            <person name="Birren B.W."/>
            <person name="Henn M.R."/>
            <person name="Taylor J.W."/>
            <person name="Rounsley S.D."/>
        </authorList>
    </citation>
    <scope>NUCLEOTIDE SEQUENCE [LARGE SCALE GENOMIC DNA]</scope>
    <source>
        <strain evidence="2">RMSCC 757 / Silveira</strain>
    </source>
</reference>
<protein>
    <submittedName>
        <fullName evidence="1">Predicted protein</fullName>
    </submittedName>
</protein>
<name>E9D7U4_COCPS</name>
<keyword evidence="2" id="KW-1185">Reference proteome</keyword>
<dbReference type="VEuPathDB" id="FungiDB:CPSG_05896"/>
<dbReference type="EMBL" id="GL636494">
    <property type="protein sequence ID" value="EFW17453.1"/>
    <property type="molecule type" value="Genomic_DNA"/>
</dbReference>
<proteinExistence type="predicted"/>
<dbReference type="Proteomes" id="UP000002497">
    <property type="component" value="Unassembled WGS sequence"/>
</dbReference>
<reference evidence="2" key="2">
    <citation type="submission" date="2010-03" db="EMBL/GenBank/DDBJ databases">
        <title>The genome sequence of Coccidioides posadasii strain Silveira.</title>
        <authorList>
            <consortium name="The Broad Institute Genome Sequencing Center for Infectious Disease"/>
            <person name="Neafsey D."/>
            <person name="Orbach M."/>
            <person name="Henn M.R."/>
            <person name="Cole G.T."/>
            <person name="Galgiani J."/>
            <person name="Gardner M.J."/>
            <person name="Kirkland T.N."/>
            <person name="Taylor J.W."/>
            <person name="Young S.K."/>
            <person name="Zeng Q."/>
            <person name="Koehrsen M."/>
            <person name="Alvarado L."/>
            <person name="Berlin A."/>
            <person name="Borenstein D."/>
            <person name="Chapman S.B."/>
            <person name="Chen Z."/>
            <person name="Engels R."/>
            <person name="Freedman E."/>
            <person name="Gellesch M."/>
            <person name="Goldberg J."/>
            <person name="Griggs A."/>
            <person name="Gujja S."/>
            <person name="Heilman E."/>
            <person name="Heiman D."/>
            <person name="Howarth C."/>
            <person name="Jen D."/>
            <person name="Larson L."/>
            <person name="Mehta T."/>
            <person name="Neiman D."/>
            <person name="Park D."/>
            <person name="Pearson M."/>
            <person name="Richards J."/>
            <person name="Roberts A."/>
            <person name="Saif S."/>
            <person name="Shea T."/>
            <person name="Shenoy N."/>
            <person name="Sisk P."/>
            <person name="Stolte C."/>
            <person name="Sykes S."/>
            <person name="Walk T."/>
            <person name="White J."/>
            <person name="Yandava C."/>
            <person name="Haas B."/>
            <person name="Nusbaum C."/>
            <person name="Birren B."/>
        </authorList>
    </citation>
    <scope>NUCLEOTIDE SEQUENCE [LARGE SCALE GENOMIC DNA]</scope>
    <source>
        <strain evidence="2">RMSCC 757 / Silveira</strain>
    </source>
</reference>
<dbReference type="AlphaFoldDB" id="E9D7U4"/>
<accession>E9D7U4</accession>
<evidence type="ECO:0000313" key="1">
    <source>
        <dbReference type="EMBL" id="EFW17453.1"/>
    </source>
</evidence>
<sequence>MGTKALLPTAPASRSVPGCLVPGLAQNVPSPLRPVKISELDACRQGTVRSMPWLRAGSFPPTNPLEAGNYRYRSFTSPLARHCAGPISGRQLPDSASGNYRALM</sequence>